<dbReference type="PANTHER" id="PTHR32444:SF247">
    <property type="entry name" value="OS01G0958200 PROTEIN"/>
    <property type="match status" value="1"/>
</dbReference>
<dbReference type="SMART" id="SM00108">
    <property type="entry name" value="B_lectin"/>
    <property type="match status" value="1"/>
</dbReference>
<proteinExistence type="predicted"/>
<dbReference type="GO" id="GO:0016301">
    <property type="term" value="F:kinase activity"/>
    <property type="evidence" value="ECO:0007669"/>
    <property type="project" value="UniProtKB-KW"/>
</dbReference>
<dbReference type="SUPFAM" id="SSF51110">
    <property type="entry name" value="alpha-D-mannose-specific plant lectins"/>
    <property type="match status" value="1"/>
</dbReference>
<feature type="chain" id="PRO_5043575088" evidence="1">
    <location>
        <begin position="30"/>
        <end position="166"/>
    </location>
</feature>
<dbReference type="FunFam" id="2.90.10.10:FF:000001">
    <property type="entry name" value="G-type lectin S-receptor-like serine/threonine-protein kinase"/>
    <property type="match status" value="1"/>
</dbReference>
<protein>
    <submittedName>
        <fullName evidence="3">G-type lectin S-receptor-like serine/threonine-protein kinase</fullName>
    </submittedName>
</protein>
<gene>
    <name evidence="3" type="ORF">QJS10_CPA01g01078</name>
</gene>
<dbReference type="PANTHER" id="PTHR32444">
    <property type="entry name" value="BULB-TYPE LECTIN DOMAIN-CONTAINING PROTEIN"/>
    <property type="match status" value="1"/>
</dbReference>
<evidence type="ECO:0000256" key="1">
    <source>
        <dbReference type="SAM" id="SignalP"/>
    </source>
</evidence>
<keyword evidence="1" id="KW-0732">Signal</keyword>
<organism evidence="3 4">
    <name type="scientific">Acorus calamus</name>
    <name type="common">Sweet flag</name>
    <dbReference type="NCBI Taxonomy" id="4465"/>
    <lineage>
        <taxon>Eukaryota</taxon>
        <taxon>Viridiplantae</taxon>
        <taxon>Streptophyta</taxon>
        <taxon>Embryophyta</taxon>
        <taxon>Tracheophyta</taxon>
        <taxon>Spermatophyta</taxon>
        <taxon>Magnoliopsida</taxon>
        <taxon>Liliopsida</taxon>
        <taxon>Acoraceae</taxon>
        <taxon>Acorus</taxon>
    </lineage>
</organism>
<dbReference type="GO" id="GO:0051707">
    <property type="term" value="P:response to other organism"/>
    <property type="evidence" value="ECO:0007669"/>
    <property type="project" value="UniProtKB-ARBA"/>
</dbReference>
<comment type="caution">
    <text evidence="3">The sequence shown here is derived from an EMBL/GenBank/DDBJ whole genome shotgun (WGS) entry which is preliminary data.</text>
</comment>
<feature type="signal peptide" evidence="1">
    <location>
        <begin position="1"/>
        <end position="29"/>
    </location>
</feature>
<name>A0AAV9FJS1_ACOCL</name>
<evidence type="ECO:0000313" key="4">
    <source>
        <dbReference type="Proteomes" id="UP001180020"/>
    </source>
</evidence>
<evidence type="ECO:0000259" key="2">
    <source>
        <dbReference type="PROSITE" id="PS50927"/>
    </source>
</evidence>
<evidence type="ECO:0000313" key="3">
    <source>
        <dbReference type="EMBL" id="KAK1325921.1"/>
    </source>
</evidence>
<keyword evidence="4" id="KW-1185">Reference proteome</keyword>
<dbReference type="PROSITE" id="PS50927">
    <property type="entry name" value="BULB_LECTIN"/>
    <property type="match status" value="1"/>
</dbReference>
<dbReference type="AlphaFoldDB" id="A0AAV9FJS1"/>
<feature type="domain" description="Bulb-type lectin" evidence="2">
    <location>
        <begin position="32"/>
        <end position="153"/>
    </location>
</feature>
<dbReference type="Gene3D" id="2.90.10.10">
    <property type="entry name" value="Bulb-type lectin domain"/>
    <property type="match status" value="1"/>
</dbReference>
<dbReference type="Pfam" id="PF01453">
    <property type="entry name" value="B_lectin"/>
    <property type="match status" value="1"/>
</dbReference>
<sequence length="166" mass="18267">MGGKKNMHRFSALTLFIFSLSYNISFTKAITGDTISPTHPISDGDFIVSNDGTFELGFFSLPNNTNRYVGIWYAKISVQTYVWIANRDNPIKDSSGVLKIGNYGNLTLFDGDGKIVWSVGQSSTSTNSTAVLHDSGNLILKEANTSDEAQPLCRVMMIQQTLICRL</sequence>
<dbReference type="InterPro" id="IPR036426">
    <property type="entry name" value="Bulb-type_lectin_dom_sf"/>
</dbReference>
<reference evidence="3" key="2">
    <citation type="submission" date="2023-06" db="EMBL/GenBank/DDBJ databases">
        <authorList>
            <person name="Ma L."/>
            <person name="Liu K.-W."/>
            <person name="Li Z."/>
            <person name="Hsiao Y.-Y."/>
            <person name="Qi Y."/>
            <person name="Fu T."/>
            <person name="Tang G."/>
            <person name="Zhang D."/>
            <person name="Sun W.-H."/>
            <person name="Liu D.-K."/>
            <person name="Li Y."/>
            <person name="Chen G.-Z."/>
            <person name="Liu X.-D."/>
            <person name="Liao X.-Y."/>
            <person name="Jiang Y.-T."/>
            <person name="Yu X."/>
            <person name="Hao Y."/>
            <person name="Huang J."/>
            <person name="Zhao X.-W."/>
            <person name="Ke S."/>
            <person name="Chen Y.-Y."/>
            <person name="Wu W.-L."/>
            <person name="Hsu J.-L."/>
            <person name="Lin Y.-F."/>
            <person name="Huang M.-D."/>
            <person name="Li C.-Y."/>
            <person name="Huang L."/>
            <person name="Wang Z.-W."/>
            <person name="Zhao X."/>
            <person name="Zhong W.-Y."/>
            <person name="Peng D.-H."/>
            <person name="Ahmad S."/>
            <person name="Lan S."/>
            <person name="Zhang J.-S."/>
            <person name="Tsai W.-C."/>
            <person name="Van De Peer Y."/>
            <person name="Liu Z.-J."/>
        </authorList>
    </citation>
    <scope>NUCLEOTIDE SEQUENCE</scope>
    <source>
        <strain evidence="3">CP</strain>
        <tissue evidence="3">Leaves</tissue>
    </source>
</reference>
<dbReference type="InterPro" id="IPR001480">
    <property type="entry name" value="Bulb-type_lectin_dom"/>
</dbReference>
<reference evidence="3" key="1">
    <citation type="journal article" date="2023" name="Nat. Commun.">
        <title>Diploid and tetraploid genomes of Acorus and the evolution of monocots.</title>
        <authorList>
            <person name="Ma L."/>
            <person name="Liu K.W."/>
            <person name="Li Z."/>
            <person name="Hsiao Y.Y."/>
            <person name="Qi Y."/>
            <person name="Fu T."/>
            <person name="Tang G.D."/>
            <person name="Zhang D."/>
            <person name="Sun W.H."/>
            <person name="Liu D.K."/>
            <person name="Li Y."/>
            <person name="Chen G.Z."/>
            <person name="Liu X.D."/>
            <person name="Liao X.Y."/>
            <person name="Jiang Y.T."/>
            <person name="Yu X."/>
            <person name="Hao Y."/>
            <person name="Huang J."/>
            <person name="Zhao X.W."/>
            <person name="Ke S."/>
            <person name="Chen Y.Y."/>
            <person name="Wu W.L."/>
            <person name="Hsu J.L."/>
            <person name="Lin Y.F."/>
            <person name="Huang M.D."/>
            <person name="Li C.Y."/>
            <person name="Huang L."/>
            <person name="Wang Z.W."/>
            <person name="Zhao X."/>
            <person name="Zhong W.Y."/>
            <person name="Peng D.H."/>
            <person name="Ahmad S."/>
            <person name="Lan S."/>
            <person name="Zhang J.S."/>
            <person name="Tsai W.C."/>
            <person name="Van de Peer Y."/>
            <person name="Liu Z.J."/>
        </authorList>
    </citation>
    <scope>NUCLEOTIDE SEQUENCE</scope>
    <source>
        <strain evidence="3">CP</strain>
    </source>
</reference>
<dbReference type="EMBL" id="JAUJYO010000001">
    <property type="protein sequence ID" value="KAK1325921.1"/>
    <property type="molecule type" value="Genomic_DNA"/>
</dbReference>
<dbReference type="Proteomes" id="UP001180020">
    <property type="component" value="Unassembled WGS sequence"/>
</dbReference>
<keyword evidence="3" id="KW-0808">Transferase</keyword>
<accession>A0AAV9FJS1</accession>
<dbReference type="CDD" id="cd00028">
    <property type="entry name" value="B_lectin"/>
    <property type="match status" value="1"/>
</dbReference>
<keyword evidence="3" id="KW-0418">Kinase</keyword>